<evidence type="ECO:0000256" key="2">
    <source>
        <dbReference type="ARBA" id="ARBA00022723"/>
    </source>
</evidence>
<name>A0A150XG58_9BACT</name>
<protein>
    <recommendedName>
        <fullName evidence="6">Damage-inducible protein DinB</fullName>
    </recommendedName>
</protein>
<dbReference type="SUPFAM" id="SSF109854">
    <property type="entry name" value="DinB/YfiT-like putative metalloenzymes"/>
    <property type="match status" value="1"/>
</dbReference>
<dbReference type="Proteomes" id="UP000075606">
    <property type="component" value="Unassembled WGS sequence"/>
</dbReference>
<evidence type="ECO:0008006" key="6">
    <source>
        <dbReference type="Google" id="ProtNLM"/>
    </source>
</evidence>
<dbReference type="Pfam" id="PF05163">
    <property type="entry name" value="DinB"/>
    <property type="match status" value="1"/>
</dbReference>
<reference evidence="4 5" key="1">
    <citation type="submission" date="2016-01" db="EMBL/GenBank/DDBJ databases">
        <title>Genome sequencing of Roseivirga spongicola UST030701-084.</title>
        <authorList>
            <person name="Selvaratnam C."/>
            <person name="Thevarajoo S."/>
            <person name="Goh K.M."/>
            <person name="Ee R."/>
            <person name="Chan K.-G."/>
            <person name="Chong C.S."/>
        </authorList>
    </citation>
    <scope>NUCLEOTIDE SEQUENCE [LARGE SCALE GENOMIC DNA]</scope>
    <source>
        <strain evidence="4 5">UST030701-084</strain>
    </source>
</reference>
<dbReference type="STRING" id="333140.AWW68_02745"/>
<organism evidence="4 5">
    <name type="scientific">Roseivirga spongicola</name>
    <dbReference type="NCBI Taxonomy" id="333140"/>
    <lineage>
        <taxon>Bacteria</taxon>
        <taxon>Pseudomonadati</taxon>
        <taxon>Bacteroidota</taxon>
        <taxon>Cytophagia</taxon>
        <taxon>Cytophagales</taxon>
        <taxon>Roseivirgaceae</taxon>
        <taxon>Roseivirga</taxon>
    </lineage>
</organism>
<comment type="caution">
    <text evidence="4">The sequence shown here is derived from an EMBL/GenBank/DDBJ whole genome shotgun (WGS) entry which is preliminary data.</text>
</comment>
<accession>A0A150XG58</accession>
<keyword evidence="2 3" id="KW-0479">Metal-binding</keyword>
<gene>
    <name evidence="4" type="ORF">AWW68_02745</name>
</gene>
<evidence type="ECO:0000313" key="5">
    <source>
        <dbReference type="Proteomes" id="UP000075606"/>
    </source>
</evidence>
<dbReference type="GO" id="GO:0046872">
    <property type="term" value="F:metal ion binding"/>
    <property type="evidence" value="ECO:0007669"/>
    <property type="project" value="UniProtKB-KW"/>
</dbReference>
<feature type="binding site" evidence="3">
    <location>
        <position position="39"/>
    </location>
    <ligand>
        <name>a divalent metal cation</name>
        <dbReference type="ChEBI" id="CHEBI:60240"/>
    </ligand>
</feature>
<dbReference type="InterPro" id="IPR034660">
    <property type="entry name" value="DinB/YfiT-like"/>
</dbReference>
<evidence type="ECO:0000313" key="4">
    <source>
        <dbReference type="EMBL" id="KYG77705.1"/>
    </source>
</evidence>
<evidence type="ECO:0000256" key="1">
    <source>
        <dbReference type="ARBA" id="ARBA00008635"/>
    </source>
</evidence>
<keyword evidence="5" id="KW-1185">Reference proteome</keyword>
<proteinExistence type="inferred from homology"/>
<evidence type="ECO:0000256" key="3">
    <source>
        <dbReference type="PIRSR" id="PIRSR607837-1"/>
    </source>
</evidence>
<comment type="similarity">
    <text evidence="1">Belongs to the DinB family.</text>
</comment>
<dbReference type="RefSeq" id="WP_068216334.1">
    <property type="nucleotide sequence ID" value="NZ_CP139724.1"/>
</dbReference>
<dbReference type="OrthoDB" id="9811413at2"/>
<dbReference type="PANTHER" id="PTHR37302">
    <property type="entry name" value="SLR1116 PROTEIN"/>
    <property type="match status" value="1"/>
</dbReference>
<dbReference type="Gene3D" id="1.20.120.450">
    <property type="entry name" value="dinb family like domain"/>
    <property type="match status" value="1"/>
</dbReference>
<dbReference type="EMBL" id="LRPC01000001">
    <property type="protein sequence ID" value="KYG77705.1"/>
    <property type="molecule type" value="Genomic_DNA"/>
</dbReference>
<dbReference type="AlphaFoldDB" id="A0A150XG58"/>
<dbReference type="PANTHER" id="PTHR37302:SF3">
    <property type="entry name" value="DAMAGE-INDUCIBLE PROTEIN DINB"/>
    <property type="match status" value="1"/>
</dbReference>
<feature type="binding site" evidence="3">
    <location>
        <position position="117"/>
    </location>
    <ligand>
        <name>a divalent metal cation</name>
        <dbReference type="ChEBI" id="CHEBI:60240"/>
    </ligand>
</feature>
<dbReference type="InterPro" id="IPR007837">
    <property type="entry name" value="DinB"/>
</dbReference>
<sequence>MKEHYTRLFEYNLWANKEFSEAVRVNPFENQQILKLISHIANAQVIWLSRLKKEEPSVGVWDEHEVHEALDMLESSSQDWLDYIYSEELEENVSYKNSKGEEFENMVSDILTHVVNHGTHTRGQIAYLLREEDIDPPASDFIFFVR</sequence>